<keyword evidence="2" id="KW-1185">Reference proteome</keyword>
<reference evidence="2" key="1">
    <citation type="submission" date="2016-10" db="EMBL/GenBank/DDBJ databases">
        <authorList>
            <person name="Varghese N."/>
            <person name="Submissions S."/>
        </authorList>
    </citation>
    <scope>NUCLEOTIDE SEQUENCE [LARGE SCALE GENOMIC DNA]</scope>
    <source>
        <strain evidence="2">DSM 9751</strain>
    </source>
</reference>
<dbReference type="Proteomes" id="UP000198982">
    <property type="component" value="Unassembled WGS sequence"/>
</dbReference>
<organism evidence="1 2">
    <name type="scientific">Pseudomonas saponiphila</name>
    <dbReference type="NCBI Taxonomy" id="556534"/>
    <lineage>
        <taxon>Bacteria</taxon>
        <taxon>Pseudomonadati</taxon>
        <taxon>Pseudomonadota</taxon>
        <taxon>Gammaproteobacteria</taxon>
        <taxon>Pseudomonadales</taxon>
        <taxon>Pseudomonadaceae</taxon>
        <taxon>Pseudomonas</taxon>
    </lineage>
</organism>
<evidence type="ECO:0000313" key="2">
    <source>
        <dbReference type="Proteomes" id="UP000198982"/>
    </source>
</evidence>
<accession>A0A1H4QZ72</accession>
<gene>
    <name evidence="1" type="ORF">SAMN05216178_3973</name>
</gene>
<proteinExistence type="predicted"/>
<sequence length="161" mass="17317">MEFNSMGALALHLAAAAAAEVACLERGLEACAKRIEETAKAEIGHYQQGIGPFPEWNELAESTEAEKARKGYRADAPLEASGQMRDSISHVRHGLEAVIGATDPKMVYHEFGTQRIPPRPVMGPAVLRNKEFIRRTIGAAAVEGLVGGRLIHEALGYGSLL</sequence>
<dbReference type="EMBL" id="FNTJ01000001">
    <property type="protein sequence ID" value="SEC24895.1"/>
    <property type="molecule type" value="Genomic_DNA"/>
</dbReference>
<dbReference type="AlphaFoldDB" id="A0A1H4QZ72"/>
<protein>
    <submittedName>
        <fullName evidence="1">Phage protein, HK97 gp10 family</fullName>
    </submittedName>
</protein>
<name>A0A1H4QZ72_9PSED</name>
<dbReference type="RefSeq" id="WP_092316322.1">
    <property type="nucleotide sequence ID" value="NZ_FNTJ01000001.1"/>
</dbReference>
<evidence type="ECO:0000313" key="1">
    <source>
        <dbReference type="EMBL" id="SEC24895.1"/>
    </source>
</evidence>